<dbReference type="PANTHER" id="PTHR42852:SF13">
    <property type="entry name" value="PROTEIN DIPZ"/>
    <property type="match status" value="1"/>
</dbReference>
<dbReference type="InterPro" id="IPR050553">
    <property type="entry name" value="Thioredoxin_ResA/DsbE_sf"/>
</dbReference>
<dbReference type="GO" id="GO:0015036">
    <property type="term" value="F:disulfide oxidoreductase activity"/>
    <property type="evidence" value="ECO:0007669"/>
    <property type="project" value="UniProtKB-ARBA"/>
</dbReference>
<dbReference type="GO" id="GO:0030313">
    <property type="term" value="C:cell envelope"/>
    <property type="evidence" value="ECO:0007669"/>
    <property type="project" value="UniProtKB-SubCell"/>
</dbReference>
<protein>
    <recommendedName>
        <fullName evidence="4">Thioredoxin domain-containing protein</fullName>
    </recommendedName>
</protein>
<proteinExistence type="predicted"/>
<dbReference type="EMBL" id="LGSZ01000054">
    <property type="protein sequence ID" value="KPH78356.1"/>
    <property type="molecule type" value="Genomic_DNA"/>
</dbReference>
<dbReference type="InterPro" id="IPR013766">
    <property type="entry name" value="Thioredoxin_domain"/>
</dbReference>
<dbReference type="PROSITE" id="PS00194">
    <property type="entry name" value="THIOREDOXIN_1"/>
    <property type="match status" value="1"/>
</dbReference>
<evidence type="ECO:0000259" key="4">
    <source>
        <dbReference type="PROSITE" id="PS51352"/>
    </source>
</evidence>
<dbReference type="PROSITE" id="PS51352">
    <property type="entry name" value="THIOREDOXIN_2"/>
    <property type="match status" value="1"/>
</dbReference>
<keyword evidence="3" id="KW-0676">Redox-active center</keyword>
<organism evidence="5 6">
    <name type="scientific">Bosea vaviloviae</name>
    <dbReference type="NCBI Taxonomy" id="1526658"/>
    <lineage>
        <taxon>Bacteria</taxon>
        <taxon>Pseudomonadati</taxon>
        <taxon>Pseudomonadota</taxon>
        <taxon>Alphaproteobacteria</taxon>
        <taxon>Hyphomicrobiales</taxon>
        <taxon>Boseaceae</taxon>
        <taxon>Bosea</taxon>
    </lineage>
</organism>
<dbReference type="InterPro" id="IPR017937">
    <property type="entry name" value="Thioredoxin_CS"/>
</dbReference>
<dbReference type="InterPro" id="IPR013740">
    <property type="entry name" value="Redoxin"/>
</dbReference>
<evidence type="ECO:0000256" key="1">
    <source>
        <dbReference type="ARBA" id="ARBA00004196"/>
    </source>
</evidence>
<dbReference type="GO" id="GO:0017004">
    <property type="term" value="P:cytochrome complex assembly"/>
    <property type="evidence" value="ECO:0007669"/>
    <property type="project" value="UniProtKB-KW"/>
</dbReference>
<dbReference type="PANTHER" id="PTHR42852">
    <property type="entry name" value="THIOL:DISULFIDE INTERCHANGE PROTEIN DSBE"/>
    <property type="match status" value="1"/>
</dbReference>
<evidence type="ECO:0000256" key="3">
    <source>
        <dbReference type="ARBA" id="ARBA00023284"/>
    </source>
</evidence>
<name>A0A0N1FES0_9HYPH</name>
<sequence>MSPRGRRVFVAAMLAAIVIAAASGYLFATRRVQPAAPVLAGLTIETADGRLLSGEAFRGRFVLLNVWATWCPPCVKEMPSLDRLQAIKGSGTFEVVALSIDRQGLEVVQPFFQRTGLSRLAIYLDREARSMPALKITGLPTTVLIDPAGREIARWPGAREWDQPATVADIDEHIARSRETTR</sequence>
<reference evidence="5 6" key="1">
    <citation type="submission" date="2015-07" db="EMBL/GenBank/DDBJ databases">
        <title>Whole genome sequencing of Bosea vaviloviae isolated from cave pool.</title>
        <authorList>
            <person name="Tan N.E.H."/>
            <person name="Lee Y.P."/>
            <person name="Gan H.M."/>
            <person name="Barton H."/>
            <person name="Savka M.A."/>
        </authorList>
    </citation>
    <scope>NUCLEOTIDE SEQUENCE [LARGE SCALE GENOMIC DNA]</scope>
    <source>
        <strain evidence="5 6">SD260</strain>
    </source>
</reference>
<dbReference type="Pfam" id="PF08534">
    <property type="entry name" value="Redoxin"/>
    <property type="match status" value="1"/>
</dbReference>
<dbReference type="InterPro" id="IPR036249">
    <property type="entry name" value="Thioredoxin-like_sf"/>
</dbReference>
<evidence type="ECO:0000313" key="5">
    <source>
        <dbReference type="EMBL" id="KPH78356.1"/>
    </source>
</evidence>
<dbReference type="CDD" id="cd02966">
    <property type="entry name" value="TlpA_like_family"/>
    <property type="match status" value="1"/>
</dbReference>
<keyword evidence="2" id="KW-0201">Cytochrome c-type biogenesis</keyword>
<dbReference type="OrthoDB" id="9799347at2"/>
<dbReference type="AlphaFoldDB" id="A0A0N1FES0"/>
<dbReference type="SUPFAM" id="SSF52833">
    <property type="entry name" value="Thioredoxin-like"/>
    <property type="match status" value="1"/>
</dbReference>
<dbReference type="Proteomes" id="UP000037822">
    <property type="component" value="Unassembled WGS sequence"/>
</dbReference>
<evidence type="ECO:0000256" key="2">
    <source>
        <dbReference type="ARBA" id="ARBA00022748"/>
    </source>
</evidence>
<evidence type="ECO:0000313" key="6">
    <source>
        <dbReference type="Proteomes" id="UP000037822"/>
    </source>
</evidence>
<accession>A0A0N1FES0</accession>
<feature type="domain" description="Thioredoxin" evidence="4">
    <location>
        <begin position="30"/>
        <end position="175"/>
    </location>
</feature>
<dbReference type="Gene3D" id="3.40.30.10">
    <property type="entry name" value="Glutaredoxin"/>
    <property type="match status" value="1"/>
</dbReference>
<comment type="subcellular location">
    <subcellularLocation>
        <location evidence="1">Cell envelope</location>
    </subcellularLocation>
</comment>
<comment type="caution">
    <text evidence="5">The sequence shown here is derived from an EMBL/GenBank/DDBJ whole genome shotgun (WGS) entry which is preliminary data.</text>
</comment>
<dbReference type="RefSeq" id="WP_082365448.1">
    <property type="nucleotide sequence ID" value="NZ_LGSZ01000054.1"/>
</dbReference>
<gene>
    <name evidence="5" type="ORF">AE618_21450</name>
</gene>
<dbReference type="PATRIC" id="fig|1526658.3.peg.1973"/>
<keyword evidence="6" id="KW-1185">Reference proteome</keyword>